<proteinExistence type="predicted"/>
<gene>
    <name evidence="1" type="ORF">CCAM_LOCUS5696</name>
</gene>
<organism evidence="1 2">
    <name type="scientific">Cuscuta campestris</name>
    <dbReference type="NCBI Taxonomy" id="132261"/>
    <lineage>
        <taxon>Eukaryota</taxon>
        <taxon>Viridiplantae</taxon>
        <taxon>Streptophyta</taxon>
        <taxon>Embryophyta</taxon>
        <taxon>Tracheophyta</taxon>
        <taxon>Spermatophyta</taxon>
        <taxon>Magnoliopsida</taxon>
        <taxon>eudicotyledons</taxon>
        <taxon>Gunneridae</taxon>
        <taxon>Pentapetalae</taxon>
        <taxon>asterids</taxon>
        <taxon>lamiids</taxon>
        <taxon>Solanales</taxon>
        <taxon>Convolvulaceae</taxon>
        <taxon>Cuscuteae</taxon>
        <taxon>Cuscuta</taxon>
        <taxon>Cuscuta subgen. Grammica</taxon>
        <taxon>Cuscuta sect. Cleistogrammica</taxon>
    </lineage>
</organism>
<protein>
    <submittedName>
        <fullName evidence="1">Uncharacterized protein</fullName>
    </submittedName>
</protein>
<evidence type="ECO:0000313" key="2">
    <source>
        <dbReference type="Proteomes" id="UP000595140"/>
    </source>
</evidence>
<dbReference type="AlphaFoldDB" id="A0A484KEX1"/>
<evidence type="ECO:0000313" key="1">
    <source>
        <dbReference type="EMBL" id="VFQ63920.1"/>
    </source>
</evidence>
<accession>A0A484KEX1</accession>
<keyword evidence="2" id="KW-1185">Reference proteome</keyword>
<reference evidence="1 2" key="1">
    <citation type="submission" date="2018-04" db="EMBL/GenBank/DDBJ databases">
        <authorList>
            <person name="Vogel A."/>
        </authorList>
    </citation>
    <scope>NUCLEOTIDE SEQUENCE [LARGE SCALE GENOMIC DNA]</scope>
</reference>
<dbReference type="Proteomes" id="UP000595140">
    <property type="component" value="Unassembled WGS sequence"/>
</dbReference>
<dbReference type="EMBL" id="OOIL02000347">
    <property type="protein sequence ID" value="VFQ63920.1"/>
    <property type="molecule type" value="Genomic_DNA"/>
</dbReference>
<sequence>MVMSKHLISITMELAVRKHILALFGSFVTGNCHSSLERKIGSQLVRTWCNRLIFYEFQSNGGGLASGKQSTLDMFMGFLPKAKNAETEPHNPNDVGFRKEEFGNEGDDRVCFLPLDLEAAKTCIYPVVKIALEAHLRRASCKAQGILHGDVGDVIAIRVWRGKLDLN</sequence>
<name>A0A484KEX1_9ASTE</name>